<keyword evidence="1" id="KW-0812">Transmembrane</keyword>
<proteinExistence type="predicted"/>
<sequence>MIQKNSAFPLFLVIVTRVISILFIFILSSHPTRLQSLQTPLVWCFQRNCFIATTLQQSCRTIFGAFTVGKSYVCLV</sequence>
<organism evidence="2">
    <name type="scientific">Ixodes scapularis</name>
    <name type="common">Black-legged tick</name>
    <name type="synonym">Deer tick</name>
    <dbReference type="NCBI Taxonomy" id="6945"/>
    <lineage>
        <taxon>Eukaryota</taxon>
        <taxon>Metazoa</taxon>
        <taxon>Ecdysozoa</taxon>
        <taxon>Arthropoda</taxon>
        <taxon>Chelicerata</taxon>
        <taxon>Arachnida</taxon>
        <taxon>Acari</taxon>
        <taxon>Parasitiformes</taxon>
        <taxon>Ixodida</taxon>
        <taxon>Ixodoidea</taxon>
        <taxon>Ixodidae</taxon>
        <taxon>Ixodinae</taxon>
        <taxon>Ixodes</taxon>
    </lineage>
</organism>
<feature type="transmembrane region" description="Helical" evidence="1">
    <location>
        <begin position="6"/>
        <end position="27"/>
    </location>
</feature>
<evidence type="ECO:0000256" key="1">
    <source>
        <dbReference type="SAM" id="Phobius"/>
    </source>
</evidence>
<keyword evidence="1" id="KW-1133">Transmembrane helix</keyword>
<reference evidence="2" key="1">
    <citation type="submission" date="2019-04" db="EMBL/GenBank/DDBJ databases">
        <title>An insight into the mialome of Ixodes scapularis.</title>
        <authorList>
            <person name="Ribeiro J.M."/>
            <person name="Mather T.N."/>
            <person name="Karim S."/>
        </authorList>
    </citation>
    <scope>NUCLEOTIDE SEQUENCE</scope>
</reference>
<accession>A0A4D5RZV9</accession>
<dbReference type="EMBL" id="GHJT01008638">
    <property type="protein sequence ID" value="MOY42609.1"/>
    <property type="molecule type" value="Transcribed_RNA"/>
</dbReference>
<evidence type="ECO:0000313" key="2">
    <source>
        <dbReference type="EMBL" id="MOY42609.1"/>
    </source>
</evidence>
<name>A0A4D5RZV9_IXOSC</name>
<dbReference type="AlphaFoldDB" id="A0A4D5RZV9"/>
<keyword evidence="1" id="KW-0472">Membrane</keyword>
<protein>
    <submittedName>
        <fullName evidence="2">Putative secreted protein</fullName>
    </submittedName>
</protein>